<evidence type="ECO:0000259" key="1">
    <source>
        <dbReference type="Pfam" id="PF10671"/>
    </source>
</evidence>
<dbReference type="Proteomes" id="UP000029843">
    <property type="component" value="Unassembled WGS sequence"/>
</dbReference>
<dbReference type="PATRIC" id="fig|28229.4.peg.308"/>
<dbReference type="AlphaFoldDB" id="A0A099L0Y1"/>
<comment type="caution">
    <text evidence="2">The sequence shown here is derived from an EMBL/GenBank/DDBJ whole genome shotgun (WGS) entry which is preliminary data.</text>
</comment>
<dbReference type="OrthoDB" id="6224370at2"/>
<feature type="domain" description="Toxin co-regulated pilus biosynthesis protein Q C-terminal" evidence="1">
    <location>
        <begin position="140"/>
        <end position="214"/>
    </location>
</feature>
<dbReference type="EMBL" id="JQED01000003">
    <property type="protein sequence ID" value="KGJ95533.1"/>
    <property type="molecule type" value="Genomic_DNA"/>
</dbReference>
<evidence type="ECO:0000313" key="3">
    <source>
        <dbReference type="Proteomes" id="UP000029843"/>
    </source>
</evidence>
<name>A0A099L0Y1_COLPS</name>
<dbReference type="InterPro" id="IPR018927">
    <property type="entry name" value="Pilus_synth_Q_C"/>
</dbReference>
<reference evidence="2 3" key="1">
    <citation type="submission" date="2014-08" db="EMBL/GenBank/DDBJ databases">
        <title>Genomic and Phenotypic Diversity of Colwellia psychrerythraea strains from Disparate Marine Basins.</title>
        <authorList>
            <person name="Techtmann S.M."/>
            <person name="Stelling S.C."/>
            <person name="Utturkar S.M."/>
            <person name="Alshibli N."/>
            <person name="Harris A."/>
            <person name="Brown S.D."/>
            <person name="Hazen T.C."/>
        </authorList>
    </citation>
    <scope>NUCLEOTIDE SEQUENCE [LARGE SCALE GENOMIC DNA]</scope>
    <source>
        <strain evidence="2 3">ND2E</strain>
    </source>
</reference>
<sequence>MNFWLRNTILGVFLAVLAWLFFANQDFLLSLDGSLGNVEDSTVKTTETVVDAVPKEVEVESKTTLYQQGRSSSNPAAVGLSKFYANLHGDMGGNGPKIRNNIVYLPDPKGDLAKILQAREMIVRPYNKNWQGSIESRPFRKGETLNQKLVEYSEKDGIELIWWLNRDYVVKDPFRIEKDILQTTYQVAKAIEGHFESGLSIFFCHRQRAIVVIESAPQLFLDEECISLASENPY</sequence>
<organism evidence="2 3">
    <name type="scientific">Colwellia psychrerythraea</name>
    <name type="common">Vibrio psychroerythus</name>
    <dbReference type="NCBI Taxonomy" id="28229"/>
    <lineage>
        <taxon>Bacteria</taxon>
        <taxon>Pseudomonadati</taxon>
        <taxon>Pseudomonadota</taxon>
        <taxon>Gammaproteobacteria</taxon>
        <taxon>Alteromonadales</taxon>
        <taxon>Colwelliaceae</taxon>
        <taxon>Colwellia</taxon>
    </lineage>
</organism>
<accession>A0A099L0Y1</accession>
<protein>
    <submittedName>
        <fullName evidence="2">Toxin co-regulated pilus biosynthesis protein Q</fullName>
    </submittedName>
</protein>
<evidence type="ECO:0000313" key="2">
    <source>
        <dbReference type="EMBL" id="KGJ95533.1"/>
    </source>
</evidence>
<proteinExistence type="predicted"/>
<dbReference type="Pfam" id="PF10671">
    <property type="entry name" value="TcpQ"/>
    <property type="match status" value="1"/>
</dbReference>
<dbReference type="RefSeq" id="WP_033092079.1">
    <property type="nucleotide sequence ID" value="NZ_JQED01000003.1"/>
</dbReference>
<gene>
    <name evidence="2" type="ORF">ND2E_1315</name>
</gene>